<dbReference type="RefSeq" id="WP_063107823.1">
    <property type="nucleotide sequence ID" value="NZ_LVJS01000054.1"/>
</dbReference>
<protein>
    <submittedName>
        <fullName evidence="1">Uncharacterized protein</fullName>
    </submittedName>
</protein>
<evidence type="ECO:0000313" key="1">
    <source>
        <dbReference type="EMBL" id="KZC22655.1"/>
    </source>
</evidence>
<dbReference type="EMBL" id="LVJS01000054">
    <property type="protein sequence ID" value="KZC22655.1"/>
    <property type="molecule type" value="Genomic_DNA"/>
</dbReference>
<sequence>MSLHPESKIFGLMQIPTCDIDCADTDPEALNRRCGCAVVDINQLRHTLEAALPGLDAIDPVRHAHLFSPYALFVDRGALDAMGSVAAAVFRVARHPRYVEHVLRHAPEIARHDPGSAGGVLGLDFG</sequence>
<dbReference type="AlphaFoldDB" id="A0A154QES4"/>
<name>A0A154QES4_9GAMM</name>
<comment type="caution">
    <text evidence="1">The sequence shown here is derived from an EMBL/GenBank/DDBJ whole genome shotgun (WGS) entry which is preliminary data.</text>
</comment>
<accession>A0A154QES4</accession>
<organism evidence="1 2">
    <name type="scientific">Rhodanobacter thiooxydans</name>
    <dbReference type="NCBI Taxonomy" id="416169"/>
    <lineage>
        <taxon>Bacteria</taxon>
        <taxon>Pseudomonadati</taxon>
        <taxon>Pseudomonadota</taxon>
        <taxon>Gammaproteobacteria</taxon>
        <taxon>Lysobacterales</taxon>
        <taxon>Rhodanobacteraceae</taxon>
        <taxon>Rhodanobacter</taxon>
    </lineage>
</organism>
<keyword evidence="2" id="KW-1185">Reference proteome</keyword>
<dbReference type="STRING" id="416169.RHOFW104T7_17755"/>
<proteinExistence type="predicted"/>
<gene>
    <name evidence="1" type="ORF">RHOFW104T7_17755</name>
</gene>
<dbReference type="Proteomes" id="UP000076131">
    <property type="component" value="Unassembled WGS sequence"/>
</dbReference>
<evidence type="ECO:0000313" key="2">
    <source>
        <dbReference type="Proteomes" id="UP000076131"/>
    </source>
</evidence>
<dbReference type="eggNOG" id="COG2308">
    <property type="taxonomic scope" value="Bacteria"/>
</dbReference>
<reference evidence="1 2" key="1">
    <citation type="journal article" date="2016" name="MBio">
        <title>Lateral Gene Transfer in a Heavy Metal-Contaminated-Groundwater Microbial Community.</title>
        <authorList>
            <person name="Hemme C.L."/>
            <person name="Green S.J."/>
            <person name="Rishishwar L."/>
            <person name="Prakash O."/>
            <person name="Pettenato A."/>
            <person name="Chakraborty R."/>
            <person name="Deutschbauer A.M."/>
            <person name="Van Nostrand J.D."/>
            <person name="Wu L."/>
            <person name="He Z."/>
            <person name="Jordan I.K."/>
            <person name="Hazen T.C."/>
            <person name="Arkin A.P."/>
            <person name="Kostka J.E."/>
            <person name="Zhou J."/>
        </authorList>
    </citation>
    <scope>NUCLEOTIDE SEQUENCE [LARGE SCALE GENOMIC DNA]</scope>
    <source>
        <strain evidence="1 2">FW104-T7</strain>
    </source>
</reference>